<evidence type="ECO:0000313" key="3">
    <source>
        <dbReference type="EMBL" id="KAK2634038.1"/>
    </source>
</evidence>
<dbReference type="Proteomes" id="UP001280121">
    <property type="component" value="Unassembled WGS sequence"/>
</dbReference>
<accession>A0AAD9WL69</accession>
<keyword evidence="4" id="KW-1185">Reference proteome</keyword>
<dbReference type="AlphaFoldDB" id="A0AAD9WL69"/>
<dbReference type="Gene3D" id="3.40.630.30">
    <property type="match status" value="1"/>
</dbReference>
<dbReference type="GO" id="GO:0008080">
    <property type="term" value="F:N-acetyltransferase activity"/>
    <property type="evidence" value="ECO:0007669"/>
    <property type="project" value="UniProtKB-ARBA"/>
</dbReference>
<evidence type="ECO:0000313" key="4">
    <source>
        <dbReference type="Proteomes" id="UP001280121"/>
    </source>
</evidence>
<evidence type="ECO:0000256" key="1">
    <source>
        <dbReference type="ARBA" id="ARBA00022679"/>
    </source>
</evidence>
<protein>
    <submittedName>
        <fullName evidence="3">Uncharacterized protein</fullName>
    </submittedName>
</protein>
<comment type="caution">
    <text evidence="3">The sequence shown here is derived from an EMBL/GenBank/DDBJ whole genome shotgun (WGS) entry which is preliminary data.</text>
</comment>
<dbReference type="SUPFAM" id="SSF55729">
    <property type="entry name" value="Acyl-CoA N-acyltransferases (Nat)"/>
    <property type="match status" value="1"/>
</dbReference>
<name>A0AAD9WL69_9ROSI</name>
<proteinExistence type="predicted"/>
<sequence length="156" mass="17967">MHRHRVLPNLHPLNSPSLTSVTVFLLEVSLNPFTIAAFPPIDRIIHLDLPLVDSKRETFFSDKANDITVVGFVLFFSNNPTFLTKSGFHVEDLFARDCHMRKEFGRMLLFAVAKQMHDWNLNAIKVYEEMAKWVLRFTTIVEFARLTGEALQAYGD</sequence>
<keyword evidence="1" id="KW-0808">Transferase</keyword>
<dbReference type="PANTHER" id="PTHR10545:SF29">
    <property type="entry name" value="GH14572P-RELATED"/>
    <property type="match status" value="1"/>
</dbReference>
<keyword evidence="2" id="KW-0012">Acyltransferase</keyword>
<dbReference type="PANTHER" id="PTHR10545">
    <property type="entry name" value="DIAMINE N-ACETYLTRANSFERASE"/>
    <property type="match status" value="1"/>
</dbReference>
<organism evidence="3 4">
    <name type="scientific">Dipteronia dyeriana</name>
    <dbReference type="NCBI Taxonomy" id="168575"/>
    <lineage>
        <taxon>Eukaryota</taxon>
        <taxon>Viridiplantae</taxon>
        <taxon>Streptophyta</taxon>
        <taxon>Embryophyta</taxon>
        <taxon>Tracheophyta</taxon>
        <taxon>Spermatophyta</taxon>
        <taxon>Magnoliopsida</taxon>
        <taxon>eudicotyledons</taxon>
        <taxon>Gunneridae</taxon>
        <taxon>Pentapetalae</taxon>
        <taxon>rosids</taxon>
        <taxon>malvids</taxon>
        <taxon>Sapindales</taxon>
        <taxon>Sapindaceae</taxon>
        <taxon>Hippocastanoideae</taxon>
        <taxon>Acereae</taxon>
        <taxon>Dipteronia</taxon>
    </lineage>
</organism>
<gene>
    <name evidence="3" type="ORF">Ddye_028830</name>
</gene>
<dbReference type="EMBL" id="JANJYI010000009">
    <property type="protein sequence ID" value="KAK2634038.1"/>
    <property type="molecule type" value="Genomic_DNA"/>
</dbReference>
<evidence type="ECO:0000256" key="2">
    <source>
        <dbReference type="ARBA" id="ARBA00023315"/>
    </source>
</evidence>
<reference evidence="3" key="1">
    <citation type="journal article" date="2023" name="Plant J.">
        <title>Genome sequences and population genomics provide insights into the demographic history, inbreeding, and mutation load of two 'living fossil' tree species of Dipteronia.</title>
        <authorList>
            <person name="Feng Y."/>
            <person name="Comes H.P."/>
            <person name="Chen J."/>
            <person name="Zhu S."/>
            <person name="Lu R."/>
            <person name="Zhang X."/>
            <person name="Li P."/>
            <person name="Qiu J."/>
            <person name="Olsen K.M."/>
            <person name="Qiu Y."/>
        </authorList>
    </citation>
    <scope>NUCLEOTIDE SEQUENCE</scope>
    <source>
        <strain evidence="3">KIB01</strain>
    </source>
</reference>
<dbReference type="InterPro" id="IPR051016">
    <property type="entry name" value="Diverse_Substrate_AcTransf"/>
</dbReference>
<dbReference type="InterPro" id="IPR016181">
    <property type="entry name" value="Acyl_CoA_acyltransferase"/>
</dbReference>